<feature type="transmembrane region" description="Helical" evidence="2">
    <location>
        <begin position="20"/>
        <end position="38"/>
    </location>
</feature>
<dbReference type="SUPFAM" id="SSF81606">
    <property type="entry name" value="PP2C-like"/>
    <property type="match status" value="1"/>
</dbReference>
<dbReference type="InterPro" id="IPR052016">
    <property type="entry name" value="Bact_Sigma-Reg"/>
</dbReference>
<proteinExistence type="predicted"/>
<dbReference type="PANTHER" id="PTHR43156:SF2">
    <property type="entry name" value="STAGE II SPORULATION PROTEIN E"/>
    <property type="match status" value="1"/>
</dbReference>
<keyword evidence="2" id="KW-1133">Transmembrane helix</keyword>
<sequence>MRSRSGSAQERGPGGHSVVLYWIARCVPFAIVLIGLAIELSPLHEMYTGPLLTAMPALASLTMGPRGILAAAVGALAVTLITASLHGGWRGQAVYSNILGILVVSVASVITSRAMQRRRRRELDQIRRIAAAAQSVLLRPVPARLGPVRAASLYLAAETGAQIGGDLYEAVHTRFGVRMIVGDVRGNGLPAVRSAAAVLGAFRESAHYDHNLTEVMNHCAAALRRESTAAEASDPLEDSECFVTALVAQVPDDHVIQVVNRGHPPPMLMRRGTVQALEPASPQPPLGLEDLVAARPAPPDSYPFLPGDRLLLYTDGVVEARDAHNAFFPLPEQMAALGHADPPRDFLDRLHRRLLVHTDHRLRDDVAMIVVDRLDGRAALDDLHASAVARPRATRTGDAVNR</sequence>
<dbReference type="RefSeq" id="WP_168131670.1">
    <property type="nucleotide sequence ID" value="NZ_JAATEL010000012.1"/>
</dbReference>
<reference evidence="4 5" key="1">
    <citation type="submission" date="2020-03" db="EMBL/GenBank/DDBJ databases">
        <title>WGS of actinomycetes isolated from Thailand.</title>
        <authorList>
            <person name="Thawai C."/>
        </authorList>
    </citation>
    <scope>NUCLEOTIDE SEQUENCE [LARGE SCALE GENOMIC DNA]</scope>
    <source>
        <strain evidence="4 5">NBRC 13905</strain>
    </source>
</reference>
<keyword evidence="2" id="KW-0812">Transmembrane</keyword>
<dbReference type="InterPro" id="IPR036457">
    <property type="entry name" value="PPM-type-like_dom_sf"/>
</dbReference>
<evidence type="ECO:0000313" key="5">
    <source>
        <dbReference type="Proteomes" id="UP000635996"/>
    </source>
</evidence>
<evidence type="ECO:0000259" key="3">
    <source>
        <dbReference type="SMART" id="SM00331"/>
    </source>
</evidence>
<protein>
    <submittedName>
        <fullName evidence="4">Serine/threonine-protein phosphatase</fullName>
    </submittedName>
</protein>
<evidence type="ECO:0000256" key="2">
    <source>
        <dbReference type="SAM" id="Phobius"/>
    </source>
</evidence>
<feature type="domain" description="PPM-type phosphatase" evidence="3">
    <location>
        <begin position="148"/>
        <end position="373"/>
    </location>
</feature>
<name>A0ABX0YSM4_STRTL</name>
<accession>A0ABX0YSM4</accession>
<feature type="transmembrane region" description="Helical" evidence="2">
    <location>
        <begin position="93"/>
        <end position="111"/>
    </location>
</feature>
<dbReference type="EMBL" id="JAATEL010000012">
    <property type="protein sequence ID" value="NJP15339.1"/>
    <property type="molecule type" value="Genomic_DNA"/>
</dbReference>
<keyword evidence="1" id="KW-0378">Hydrolase</keyword>
<comment type="caution">
    <text evidence="4">The sequence shown here is derived from an EMBL/GenBank/DDBJ whole genome shotgun (WGS) entry which is preliminary data.</text>
</comment>
<keyword evidence="5" id="KW-1185">Reference proteome</keyword>
<dbReference type="Pfam" id="PF07228">
    <property type="entry name" value="SpoIIE"/>
    <property type="match status" value="1"/>
</dbReference>
<dbReference type="Proteomes" id="UP000635996">
    <property type="component" value="Unassembled WGS sequence"/>
</dbReference>
<dbReference type="InterPro" id="IPR001932">
    <property type="entry name" value="PPM-type_phosphatase-like_dom"/>
</dbReference>
<gene>
    <name evidence="4" type="ORF">HCJ95_13810</name>
</gene>
<dbReference type="SMART" id="SM00331">
    <property type="entry name" value="PP2C_SIG"/>
    <property type="match status" value="1"/>
</dbReference>
<keyword evidence="2" id="KW-0472">Membrane</keyword>
<organism evidence="4 5">
    <name type="scientific">Streptomyces thermoviolaceus subsp. thermoviolaceus</name>
    <dbReference type="NCBI Taxonomy" id="66860"/>
    <lineage>
        <taxon>Bacteria</taxon>
        <taxon>Bacillati</taxon>
        <taxon>Actinomycetota</taxon>
        <taxon>Actinomycetes</taxon>
        <taxon>Kitasatosporales</taxon>
        <taxon>Streptomycetaceae</taxon>
        <taxon>Streptomyces</taxon>
    </lineage>
</organism>
<evidence type="ECO:0000256" key="1">
    <source>
        <dbReference type="ARBA" id="ARBA00022801"/>
    </source>
</evidence>
<dbReference type="Gene3D" id="3.60.40.10">
    <property type="entry name" value="PPM-type phosphatase domain"/>
    <property type="match status" value="1"/>
</dbReference>
<evidence type="ECO:0000313" key="4">
    <source>
        <dbReference type="EMBL" id="NJP15339.1"/>
    </source>
</evidence>
<dbReference type="PANTHER" id="PTHR43156">
    <property type="entry name" value="STAGE II SPORULATION PROTEIN E-RELATED"/>
    <property type="match status" value="1"/>
</dbReference>
<feature type="transmembrane region" description="Helical" evidence="2">
    <location>
        <begin position="68"/>
        <end position="87"/>
    </location>
</feature>